<keyword evidence="10 13" id="KW-0472">Membrane</keyword>
<feature type="transmembrane region" description="Helical" evidence="13">
    <location>
        <begin position="850"/>
        <end position="872"/>
    </location>
</feature>
<evidence type="ECO:0000256" key="11">
    <source>
        <dbReference type="ARBA" id="ARBA00023180"/>
    </source>
</evidence>
<feature type="transmembrane region" description="Helical" evidence="13">
    <location>
        <begin position="608"/>
        <end position="630"/>
    </location>
</feature>
<keyword evidence="9 13" id="KW-1133">Transmembrane helix</keyword>
<dbReference type="OMA" id="SWNQTGQ"/>
<evidence type="ECO:0000256" key="12">
    <source>
        <dbReference type="ARBA" id="ARBA00056729"/>
    </source>
</evidence>
<feature type="transmembrane region" description="Helical" evidence="13">
    <location>
        <begin position="736"/>
        <end position="755"/>
    </location>
</feature>
<dbReference type="InterPro" id="IPR037674">
    <property type="entry name" value="PIG-G_N"/>
</dbReference>
<dbReference type="GO" id="GO:0005789">
    <property type="term" value="C:endoplasmic reticulum membrane"/>
    <property type="evidence" value="ECO:0007669"/>
    <property type="project" value="UniProtKB-SubCell"/>
</dbReference>
<evidence type="ECO:0000256" key="10">
    <source>
        <dbReference type="ARBA" id="ARBA00023136"/>
    </source>
</evidence>
<dbReference type="PANTHER" id="PTHR23072:SF0">
    <property type="entry name" value="GPI ETHANOLAMINE PHOSPHATE TRANSFERASE 2"/>
    <property type="match status" value="1"/>
</dbReference>
<evidence type="ECO:0000259" key="14">
    <source>
        <dbReference type="Pfam" id="PF19316"/>
    </source>
</evidence>
<dbReference type="InterPro" id="IPR017850">
    <property type="entry name" value="Alkaline_phosphatase_core_sf"/>
</dbReference>
<dbReference type="PANTHER" id="PTHR23072">
    <property type="entry name" value="PHOSPHATIDYLINOSITOL GLYCAN-RELATED"/>
    <property type="match status" value="1"/>
</dbReference>
<comment type="similarity">
    <text evidence="3 13">Belongs to the PIGG/PIGN/PIGO family. PIGG subfamily.</text>
</comment>
<feature type="domain" description="GPI ethanolamine phosphate transferase 2 C-terminal" evidence="14">
    <location>
        <begin position="438"/>
        <end position="871"/>
    </location>
</feature>
<evidence type="ECO:0000256" key="4">
    <source>
        <dbReference type="ARBA" id="ARBA00020830"/>
    </source>
</evidence>
<keyword evidence="11" id="KW-0325">Glycoprotein</keyword>
<feature type="transmembrane region" description="Helical" evidence="13">
    <location>
        <begin position="476"/>
        <end position="494"/>
    </location>
</feature>
<keyword evidence="5 13" id="KW-0337">GPI-anchor biosynthesis</keyword>
<sequence length="874" mass="97840">MAILPGSWAIIIANILTPLAVLVFSSGFFPYKPLIPGLAKFEDDSNSTVVPKAFDKVIFMVIDALRSDFVYSSDSGFLFTQSLIRSGAALPFTAYAGSPTVTMPRLKAMTTGSIPSFLDVILNIAESDTSSTLIYQDTWLAQLKARGEHLVMYGDDTWLKLFPGMFERADGTTSFFVSDFSEVDNNVTRHIPNELLRDDWSAFIMHYLGLDHIGHKAGPHSPYMVTKQYEMDSIVNNIYTTMEQEEHLQSTLFVLCGDHGMNDAGNHGGSSVGETSPALLFISPKFQASKALRQSPTGSHGDFQYYRTVEQTDITPTLAGLLGFPIPLNSLGVFVPELLDMWKLSSQKIDLLLSNSRQLLRKMKEAFPNYRFESHSNSISCDIEPLPDVDMAQCAWFQINHLLNNPGGVDKDDFYLELESALIRFLKIAQKVMSSVTSDYNLSNLLLGLFITFLVVLLSFPTTYTQLSNSRHAGTFYALSILGYGAMMFASSYVEEEQQFWNWAFTAWAFYLHVKTHMRPHCSTPSQHNLRNCHRLYELVLSKYGAVALLLSHRVLRRWNQTGQKFAAEPDIARSFLPSHRLILWSLVALSYADTSRHLLANRCPSRLWRLCCFTVTAGAFLLKLSYVSSDSPELLPEFILVPLRKVLDGGSLIIFTRLVLSGIFSLVPLSMYYGKAPQKQFVLGGMSQPDTVFSSSVFHDALTLFLITQSRATNIPLFLIFRLHANILASMKLPALELAITFLLAQYMTFFAFGGSNSISSVDLSNAYNGIGNYSVIFVGILTFVSNWAGPIWWVSATGILRLRQARHERKTHMAVVTFHMAATLMSVMAACTILRAHLFIWTVFSPKYLYAMAWTVVNHLVVNLLSEALFSL</sequence>
<accession>A0A1R3R9C4</accession>
<reference evidence="16" key="1">
    <citation type="journal article" date="2017" name="Genome Biol.">
        <title>Comparative genomics reveals high biological diversity and specific adaptations in the industrially and medically important fungal genus Aspergillus.</title>
        <authorList>
            <person name="de Vries R.P."/>
            <person name="Riley R."/>
            <person name="Wiebenga A."/>
            <person name="Aguilar-Osorio G."/>
            <person name="Amillis S."/>
            <person name="Uchima C.A."/>
            <person name="Anderluh G."/>
            <person name="Asadollahi M."/>
            <person name="Askin M."/>
            <person name="Barry K."/>
            <person name="Battaglia E."/>
            <person name="Bayram O."/>
            <person name="Benocci T."/>
            <person name="Braus-Stromeyer S.A."/>
            <person name="Caldana C."/>
            <person name="Canovas D."/>
            <person name="Cerqueira G.C."/>
            <person name="Chen F."/>
            <person name="Chen W."/>
            <person name="Choi C."/>
            <person name="Clum A."/>
            <person name="Dos Santos R.A."/>
            <person name="Damasio A.R."/>
            <person name="Diallinas G."/>
            <person name="Emri T."/>
            <person name="Fekete E."/>
            <person name="Flipphi M."/>
            <person name="Freyberg S."/>
            <person name="Gallo A."/>
            <person name="Gournas C."/>
            <person name="Habgood R."/>
            <person name="Hainaut M."/>
            <person name="Harispe M.L."/>
            <person name="Henrissat B."/>
            <person name="Hilden K.S."/>
            <person name="Hope R."/>
            <person name="Hossain A."/>
            <person name="Karabika E."/>
            <person name="Karaffa L."/>
            <person name="Karanyi Z."/>
            <person name="Krasevec N."/>
            <person name="Kuo A."/>
            <person name="Kusch H."/>
            <person name="LaButti K."/>
            <person name="Lagendijk E.L."/>
            <person name="Lapidus A."/>
            <person name="Levasseur A."/>
            <person name="Lindquist E."/>
            <person name="Lipzen A."/>
            <person name="Logrieco A.F."/>
            <person name="MacCabe A."/>
            <person name="Maekelae M.R."/>
            <person name="Malavazi I."/>
            <person name="Melin P."/>
            <person name="Meyer V."/>
            <person name="Mielnichuk N."/>
            <person name="Miskei M."/>
            <person name="Molnar A.P."/>
            <person name="Mule G."/>
            <person name="Ngan C.Y."/>
            <person name="Orejas M."/>
            <person name="Orosz E."/>
            <person name="Ouedraogo J.P."/>
            <person name="Overkamp K.M."/>
            <person name="Park H.-S."/>
            <person name="Perrone G."/>
            <person name="Piumi F."/>
            <person name="Punt P.J."/>
            <person name="Ram A.F."/>
            <person name="Ramon A."/>
            <person name="Rauscher S."/>
            <person name="Record E."/>
            <person name="Riano-Pachon D.M."/>
            <person name="Robert V."/>
            <person name="Roehrig J."/>
            <person name="Ruller R."/>
            <person name="Salamov A."/>
            <person name="Salih N.S."/>
            <person name="Samson R.A."/>
            <person name="Sandor E."/>
            <person name="Sanguinetti M."/>
            <person name="Schuetze T."/>
            <person name="Sepcic K."/>
            <person name="Shelest E."/>
            <person name="Sherlock G."/>
            <person name="Sophianopoulou V."/>
            <person name="Squina F.M."/>
            <person name="Sun H."/>
            <person name="Susca A."/>
            <person name="Todd R.B."/>
            <person name="Tsang A."/>
            <person name="Unkles S.E."/>
            <person name="van de Wiele N."/>
            <person name="van Rossen-Uffink D."/>
            <person name="Oliveira J.V."/>
            <person name="Vesth T.C."/>
            <person name="Visser J."/>
            <person name="Yu J.-H."/>
            <person name="Zhou M."/>
            <person name="Andersen M.R."/>
            <person name="Archer D.B."/>
            <person name="Baker S.E."/>
            <person name="Benoit I."/>
            <person name="Brakhage A.A."/>
            <person name="Braus G.H."/>
            <person name="Fischer R."/>
            <person name="Frisvad J.C."/>
            <person name="Goldman G.H."/>
            <person name="Houbraken J."/>
            <person name="Oakley B."/>
            <person name="Pocsi I."/>
            <person name="Scazzocchio C."/>
            <person name="Seiboth B."/>
            <person name="vanKuyk P.A."/>
            <person name="Wortman J."/>
            <person name="Dyer P.S."/>
            <person name="Grigoriev I.V."/>
        </authorList>
    </citation>
    <scope>NUCLEOTIDE SEQUENCE [LARGE SCALE GENOMIC DNA]</scope>
    <source>
        <strain evidence="16">ITEM 5010</strain>
    </source>
</reference>
<name>A0A1R3R9C4_ASPC5</name>
<dbReference type="GO" id="GO:0006506">
    <property type="term" value="P:GPI anchor biosynthetic process"/>
    <property type="evidence" value="ECO:0007669"/>
    <property type="project" value="UniProtKB-UniPathway"/>
</dbReference>
<evidence type="ECO:0000256" key="13">
    <source>
        <dbReference type="RuleBase" id="RU367106"/>
    </source>
</evidence>
<dbReference type="EMBL" id="KV907512">
    <property type="protein sequence ID" value="OOF91067.1"/>
    <property type="molecule type" value="Genomic_DNA"/>
</dbReference>
<dbReference type="InterPro" id="IPR045687">
    <property type="entry name" value="PIGG/GPI7_C"/>
</dbReference>
<comment type="pathway">
    <text evidence="2 13">Glycolipid biosynthesis; glycosylphosphatidylinositol-anchor biosynthesis.</text>
</comment>
<dbReference type="VEuPathDB" id="FungiDB:ASPCADRAFT_57783"/>
<protein>
    <recommendedName>
        <fullName evidence="4 13">GPI ethanolamine phosphate transferase 2</fullName>
    </recommendedName>
</protein>
<keyword evidence="6 13" id="KW-0808">Transferase</keyword>
<evidence type="ECO:0000256" key="3">
    <source>
        <dbReference type="ARBA" id="ARBA00005315"/>
    </source>
</evidence>
<comment type="subcellular location">
    <subcellularLocation>
        <location evidence="1 13">Endoplasmic reticulum membrane</location>
        <topology evidence="1 13">Multi-pass membrane protein</topology>
    </subcellularLocation>
</comment>
<gene>
    <name evidence="15" type="ORF">ASPCADRAFT_57783</name>
</gene>
<dbReference type="UniPathway" id="UPA00196"/>
<dbReference type="GO" id="GO:0051267">
    <property type="term" value="F:CP2 mannose-ethanolamine phosphotransferase activity"/>
    <property type="evidence" value="ECO:0007669"/>
    <property type="project" value="TreeGrafter"/>
</dbReference>
<dbReference type="FunFam" id="3.40.720.10:FF:000045">
    <property type="entry name" value="GPI ethanolamine phosphate transferase 2"/>
    <property type="match status" value="1"/>
</dbReference>
<evidence type="ECO:0000256" key="9">
    <source>
        <dbReference type="ARBA" id="ARBA00022989"/>
    </source>
</evidence>
<dbReference type="CDD" id="cd16024">
    <property type="entry name" value="GPI_EPT_2"/>
    <property type="match status" value="1"/>
</dbReference>
<dbReference type="InterPro" id="IPR039527">
    <property type="entry name" value="PIGG/GPI7"/>
</dbReference>
<evidence type="ECO:0000313" key="16">
    <source>
        <dbReference type="Proteomes" id="UP000188318"/>
    </source>
</evidence>
<feature type="transmembrane region" description="Helical" evidence="13">
    <location>
        <begin position="650"/>
        <end position="674"/>
    </location>
</feature>
<feature type="transmembrane region" description="Helical" evidence="13">
    <location>
        <begin position="7"/>
        <end position="31"/>
    </location>
</feature>
<dbReference type="InterPro" id="IPR002591">
    <property type="entry name" value="Phosphodiest/P_Trfase"/>
</dbReference>
<evidence type="ECO:0000313" key="15">
    <source>
        <dbReference type="EMBL" id="OOF91067.1"/>
    </source>
</evidence>
<organism evidence="15 16">
    <name type="scientific">Aspergillus carbonarius (strain ITEM 5010)</name>
    <dbReference type="NCBI Taxonomy" id="602072"/>
    <lineage>
        <taxon>Eukaryota</taxon>
        <taxon>Fungi</taxon>
        <taxon>Dikarya</taxon>
        <taxon>Ascomycota</taxon>
        <taxon>Pezizomycotina</taxon>
        <taxon>Eurotiomycetes</taxon>
        <taxon>Eurotiomycetidae</taxon>
        <taxon>Eurotiales</taxon>
        <taxon>Aspergillaceae</taxon>
        <taxon>Aspergillus</taxon>
        <taxon>Aspergillus subgen. Circumdati</taxon>
    </lineage>
</organism>
<dbReference type="Gene3D" id="3.40.720.10">
    <property type="entry name" value="Alkaline Phosphatase, subunit A"/>
    <property type="match status" value="1"/>
</dbReference>
<dbReference type="Pfam" id="PF19316">
    <property type="entry name" value="PIGO_PIGG"/>
    <property type="match status" value="1"/>
</dbReference>
<dbReference type="Pfam" id="PF01663">
    <property type="entry name" value="Phosphodiest"/>
    <property type="match status" value="1"/>
</dbReference>
<evidence type="ECO:0000256" key="5">
    <source>
        <dbReference type="ARBA" id="ARBA00022502"/>
    </source>
</evidence>
<evidence type="ECO:0000256" key="2">
    <source>
        <dbReference type="ARBA" id="ARBA00004687"/>
    </source>
</evidence>
<dbReference type="STRING" id="602072.A0A1R3R9C4"/>
<keyword evidence="8 13" id="KW-0256">Endoplasmic reticulum</keyword>
<dbReference type="SUPFAM" id="SSF53649">
    <property type="entry name" value="Alkaline phosphatase-like"/>
    <property type="match status" value="1"/>
</dbReference>
<evidence type="ECO:0000256" key="6">
    <source>
        <dbReference type="ARBA" id="ARBA00022679"/>
    </source>
</evidence>
<dbReference type="OrthoDB" id="272139at2759"/>
<evidence type="ECO:0000256" key="1">
    <source>
        <dbReference type="ARBA" id="ARBA00004477"/>
    </source>
</evidence>
<feature type="transmembrane region" description="Helical" evidence="13">
    <location>
        <begin position="445"/>
        <end position="464"/>
    </location>
</feature>
<feature type="transmembrane region" description="Helical" evidence="13">
    <location>
        <begin position="817"/>
        <end position="838"/>
    </location>
</feature>
<dbReference type="AlphaFoldDB" id="A0A1R3R9C4"/>
<feature type="transmembrane region" description="Helical" evidence="13">
    <location>
        <begin position="775"/>
        <end position="796"/>
    </location>
</feature>
<dbReference type="Proteomes" id="UP000188318">
    <property type="component" value="Unassembled WGS sequence"/>
</dbReference>
<keyword evidence="16" id="KW-1185">Reference proteome</keyword>
<keyword evidence="7 13" id="KW-0812">Transmembrane</keyword>
<proteinExistence type="inferred from homology"/>
<evidence type="ECO:0000256" key="7">
    <source>
        <dbReference type="ARBA" id="ARBA00022692"/>
    </source>
</evidence>
<comment type="function">
    <text evidence="12 13">Ethanolamine phosphate transferase involved in glycosylphosphatidylinositol-anchor biosynthesis. Transfers ethanolamine phosphate to the GPI second mannose.</text>
</comment>
<evidence type="ECO:0000256" key="8">
    <source>
        <dbReference type="ARBA" id="ARBA00022824"/>
    </source>
</evidence>